<dbReference type="AlphaFoldDB" id="A0A9P4NI47"/>
<organism evidence="11 12">
    <name type="scientific">Tothia fuscella</name>
    <dbReference type="NCBI Taxonomy" id="1048955"/>
    <lineage>
        <taxon>Eukaryota</taxon>
        <taxon>Fungi</taxon>
        <taxon>Dikarya</taxon>
        <taxon>Ascomycota</taxon>
        <taxon>Pezizomycotina</taxon>
        <taxon>Dothideomycetes</taxon>
        <taxon>Pleosporomycetidae</taxon>
        <taxon>Venturiales</taxon>
        <taxon>Cylindrosympodiaceae</taxon>
        <taxon>Tothia</taxon>
    </lineage>
</organism>
<evidence type="ECO:0000256" key="7">
    <source>
        <dbReference type="ARBA" id="ARBA00023180"/>
    </source>
</evidence>
<dbReference type="SUPFAM" id="SSF52151">
    <property type="entry name" value="FabD/lysophospholipase-like"/>
    <property type="match status" value="1"/>
</dbReference>
<evidence type="ECO:0000313" key="11">
    <source>
        <dbReference type="EMBL" id="KAF2422446.1"/>
    </source>
</evidence>
<protein>
    <recommendedName>
        <fullName evidence="2 9">Lysophospholipase</fullName>
        <ecNumber evidence="2 9">3.1.1.5</ecNumber>
    </recommendedName>
</protein>
<evidence type="ECO:0000256" key="9">
    <source>
        <dbReference type="RuleBase" id="RU362103"/>
    </source>
</evidence>
<evidence type="ECO:0000256" key="5">
    <source>
        <dbReference type="ARBA" id="ARBA00022963"/>
    </source>
</evidence>
<feature type="domain" description="PLA2c" evidence="10">
    <location>
        <begin position="35"/>
        <end position="540"/>
    </location>
</feature>
<dbReference type="InterPro" id="IPR002642">
    <property type="entry name" value="LysoPLipase_cat_dom"/>
</dbReference>
<proteinExistence type="inferred from homology"/>
<evidence type="ECO:0000313" key="12">
    <source>
        <dbReference type="Proteomes" id="UP000800235"/>
    </source>
</evidence>
<keyword evidence="3 9" id="KW-0732">Signal</keyword>
<keyword evidence="4 8" id="KW-0378">Hydrolase</keyword>
<name>A0A9P4NI47_9PEZI</name>
<dbReference type="GO" id="GO:0005783">
    <property type="term" value="C:endoplasmic reticulum"/>
    <property type="evidence" value="ECO:0007669"/>
    <property type="project" value="TreeGrafter"/>
</dbReference>
<dbReference type="PANTHER" id="PTHR10728:SF33">
    <property type="entry name" value="LYSOPHOSPHOLIPASE 1-RELATED"/>
    <property type="match status" value="1"/>
</dbReference>
<dbReference type="Gene3D" id="3.40.1090.10">
    <property type="entry name" value="Cytosolic phospholipase A2 catalytic domain"/>
    <property type="match status" value="1"/>
</dbReference>
<evidence type="ECO:0000256" key="6">
    <source>
        <dbReference type="ARBA" id="ARBA00023098"/>
    </source>
</evidence>
<evidence type="ECO:0000256" key="8">
    <source>
        <dbReference type="PROSITE-ProRule" id="PRU00555"/>
    </source>
</evidence>
<feature type="chain" id="PRO_5040544888" description="Lysophospholipase" evidence="9">
    <location>
        <begin position="28"/>
        <end position="584"/>
    </location>
</feature>
<dbReference type="GO" id="GO:0046475">
    <property type="term" value="P:glycerophospholipid catabolic process"/>
    <property type="evidence" value="ECO:0007669"/>
    <property type="project" value="TreeGrafter"/>
</dbReference>
<dbReference type="Proteomes" id="UP000800235">
    <property type="component" value="Unassembled WGS sequence"/>
</dbReference>
<gene>
    <name evidence="11" type="ORF">EJ08DRAFT_653135</name>
</gene>
<keyword evidence="7" id="KW-0325">Glycoprotein</keyword>
<dbReference type="GO" id="GO:0004622">
    <property type="term" value="F:phosphatidylcholine lysophospholipase activity"/>
    <property type="evidence" value="ECO:0007669"/>
    <property type="project" value="UniProtKB-EC"/>
</dbReference>
<sequence length="584" mass="62728">MATPQHSFHRFALYLLLVISTSTSVLAGYLPEPKKCPSGTLVRQASTGLSQEEKSYVEERRKNATENLASWLQITDKAFSTKNLPALALVSSGGGYRSMLLGGGIVQAMDARESKEATKGLLQALTYHTGLSGGAWLLSSLIGNDYPTISTLKTELWQPGLVKNTLYPLNTGTSKEFLEVTKDLAAKGQSGYAPTNTDAWGRLLAYQLLSGPDGGAGKTLSSVVDMASFAGVHIPYPIITALGVSPADSNGICDPADNSTQYEFTPYEFGSWDRGLGAFTATRTLGSVISNGTSNGTCLNNYDNLGYILGTSSSKFQEACGSSLEIIAAMLEPAVNQAHNKTRRDLYAPYPNPFRNYPGSPLVSADPELLLVDGGQANQNNPIWPFLQKARDVDVLLVNDNSADTDENWPNGTEILHTYQQAKLAGLTRMPFIPPVATFIEKKLHQRATFFGCNDKSKLTIVFLPNVKYDYNTNPASSKFEYMFNETDAMINAGHKIITQNGDPAWAGCLGCAIVHKTGEAMPSQCTGCLDKYCFSENKTVSSPATPSSKPSVLPRSNAAVNASGFSRSVSIAVVVFVVALLSV</sequence>
<evidence type="ECO:0000256" key="4">
    <source>
        <dbReference type="ARBA" id="ARBA00022801"/>
    </source>
</evidence>
<keyword evidence="5 8" id="KW-0442">Lipid degradation</keyword>
<reference evidence="11" key="1">
    <citation type="journal article" date="2020" name="Stud. Mycol.">
        <title>101 Dothideomycetes genomes: a test case for predicting lifestyles and emergence of pathogens.</title>
        <authorList>
            <person name="Haridas S."/>
            <person name="Albert R."/>
            <person name="Binder M."/>
            <person name="Bloem J."/>
            <person name="Labutti K."/>
            <person name="Salamov A."/>
            <person name="Andreopoulos B."/>
            <person name="Baker S."/>
            <person name="Barry K."/>
            <person name="Bills G."/>
            <person name="Bluhm B."/>
            <person name="Cannon C."/>
            <person name="Castanera R."/>
            <person name="Culley D."/>
            <person name="Daum C."/>
            <person name="Ezra D."/>
            <person name="Gonzalez J."/>
            <person name="Henrissat B."/>
            <person name="Kuo A."/>
            <person name="Liang C."/>
            <person name="Lipzen A."/>
            <person name="Lutzoni F."/>
            <person name="Magnuson J."/>
            <person name="Mondo S."/>
            <person name="Nolan M."/>
            <person name="Ohm R."/>
            <person name="Pangilinan J."/>
            <person name="Park H.-J."/>
            <person name="Ramirez L."/>
            <person name="Alfaro M."/>
            <person name="Sun H."/>
            <person name="Tritt A."/>
            <person name="Yoshinaga Y."/>
            <person name="Zwiers L.-H."/>
            <person name="Turgeon B."/>
            <person name="Goodwin S."/>
            <person name="Spatafora J."/>
            <person name="Crous P."/>
            <person name="Grigoriev I."/>
        </authorList>
    </citation>
    <scope>NUCLEOTIDE SEQUENCE</scope>
    <source>
        <strain evidence="11">CBS 130266</strain>
    </source>
</reference>
<accession>A0A9P4NI47</accession>
<evidence type="ECO:0000259" key="10">
    <source>
        <dbReference type="PROSITE" id="PS51210"/>
    </source>
</evidence>
<evidence type="ECO:0000256" key="1">
    <source>
        <dbReference type="ARBA" id="ARBA00008780"/>
    </source>
</evidence>
<dbReference type="PANTHER" id="PTHR10728">
    <property type="entry name" value="CYTOSOLIC PHOSPHOLIPASE A2"/>
    <property type="match status" value="1"/>
</dbReference>
<evidence type="ECO:0000256" key="3">
    <source>
        <dbReference type="ARBA" id="ARBA00022729"/>
    </source>
</evidence>
<dbReference type="InterPro" id="IPR016035">
    <property type="entry name" value="Acyl_Trfase/lysoPLipase"/>
</dbReference>
<dbReference type="PROSITE" id="PS51210">
    <property type="entry name" value="PLA2C"/>
    <property type="match status" value="1"/>
</dbReference>
<keyword evidence="12" id="KW-1185">Reference proteome</keyword>
<comment type="catalytic activity">
    <reaction evidence="9">
        <text>a 1-acyl-sn-glycero-3-phosphocholine + H2O = sn-glycerol 3-phosphocholine + a fatty acid + H(+)</text>
        <dbReference type="Rhea" id="RHEA:15177"/>
        <dbReference type="ChEBI" id="CHEBI:15377"/>
        <dbReference type="ChEBI" id="CHEBI:15378"/>
        <dbReference type="ChEBI" id="CHEBI:16870"/>
        <dbReference type="ChEBI" id="CHEBI:28868"/>
        <dbReference type="ChEBI" id="CHEBI:58168"/>
        <dbReference type="EC" id="3.1.1.5"/>
    </reaction>
</comment>
<dbReference type="SMART" id="SM00022">
    <property type="entry name" value="PLAc"/>
    <property type="match status" value="1"/>
</dbReference>
<evidence type="ECO:0000256" key="2">
    <source>
        <dbReference type="ARBA" id="ARBA00013274"/>
    </source>
</evidence>
<keyword evidence="6 8" id="KW-0443">Lipid metabolism</keyword>
<comment type="similarity">
    <text evidence="1 9">Belongs to the lysophospholipase family.</text>
</comment>
<dbReference type="EC" id="3.1.1.5" evidence="2 9"/>
<dbReference type="GO" id="GO:0005829">
    <property type="term" value="C:cytosol"/>
    <property type="evidence" value="ECO:0007669"/>
    <property type="project" value="TreeGrafter"/>
</dbReference>
<dbReference type="Pfam" id="PF01735">
    <property type="entry name" value="PLA2_B"/>
    <property type="match status" value="1"/>
</dbReference>
<dbReference type="GO" id="GO:0004623">
    <property type="term" value="F:phospholipase A2 activity"/>
    <property type="evidence" value="ECO:0007669"/>
    <property type="project" value="TreeGrafter"/>
</dbReference>
<dbReference type="OrthoDB" id="4084751at2759"/>
<dbReference type="EMBL" id="MU007090">
    <property type="protein sequence ID" value="KAF2422446.1"/>
    <property type="molecule type" value="Genomic_DNA"/>
</dbReference>
<feature type="signal peptide" evidence="9">
    <location>
        <begin position="1"/>
        <end position="27"/>
    </location>
</feature>
<feature type="non-terminal residue" evidence="11">
    <location>
        <position position="584"/>
    </location>
</feature>
<comment type="caution">
    <text evidence="11">The sequence shown here is derived from an EMBL/GenBank/DDBJ whole genome shotgun (WGS) entry which is preliminary data.</text>
</comment>